<feature type="compositionally biased region" description="Low complexity" evidence="1">
    <location>
        <begin position="1"/>
        <end position="18"/>
    </location>
</feature>
<organism evidence="3 4">
    <name type="scientific">Allokutzneria multivorans</name>
    <dbReference type="NCBI Taxonomy" id="1142134"/>
    <lineage>
        <taxon>Bacteria</taxon>
        <taxon>Bacillati</taxon>
        <taxon>Actinomycetota</taxon>
        <taxon>Actinomycetes</taxon>
        <taxon>Pseudonocardiales</taxon>
        <taxon>Pseudonocardiaceae</taxon>
        <taxon>Allokutzneria</taxon>
    </lineage>
</organism>
<reference evidence="4" key="1">
    <citation type="journal article" date="2019" name="Int. J. Syst. Evol. Microbiol.">
        <title>The Global Catalogue of Microorganisms (GCM) 10K type strain sequencing project: providing services to taxonomists for standard genome sequencing and annotation.</title>
        <authorList>
            <consortium name="The Broad Institute Genomics Platform"/>
            <consortium name="The Broad Institute Genome Sequencing Center for Infectious Disease"/>
            <person name="Wu L."/>
            <person name="Ma J."/>
        </authorList>
    </citation>
    <scope>NUCLEOTIDE SEQUENCE [LARGE SCALE GENOMIC DNA]</scope>
    <source>
        <strain evidence="4">JCM 17342</strain>
    </source>
</reference>
<dbReference type="Proteomes" id="UP001501747">
    <property type="component" value="Unassembled WGS sequence"/>
</dbReference>
<evidence type="ECO:0000313" key="4">
    <source>
        <dbReference type="Proteomes" id="UP001501747"/>
    </source>
</evidence>
<dbReference type="Gene3D" id="3.40.190.10">
    <property type="entry name" value="Periplasmic binding protein-like II"/>
    <property type="match status" value="1"/>
</dbReference>
<dbReference type="InterPro" id="IPR039424">
    <property type="entry name" value="SBP_5"/>
</dbReference>
<gene>
    <name evidence="3" type="ORF">GCM10022247_67540</name>
</gene>
<name>A0ABP7TYD2_9PSEU</name>
<dbReference type="Gene3D" id="3.10.105.10">
    <property type="entry name" value="Dipeptide-binding Protein, Domain 3"/>
    <property type="match status" value="1"/>
</dbReference>
<dbReference type="Gene3D" id="3.90.76.10">
    <property type="entry name" value="Dipeptide-binding Protein, Domain 1"/>
    <property type="match status" value="1"/>
</dbReference>
<dbReference type="PANTHER" id="PTHR30290">
    <property type="entry name" value="PERIPLASMIC BINDING COMPONENT OF ABC TRANSPORTER"/>
    <property type="match status" value="1"/>
</dbReference>
<feature type="compositionally biased region" description="Basic and acidic residues" evidence="1">
    <location>
        <begin position="27"/>
        <end position="42"/>
    </location>
</feature>
<protein>
    <submittedName>
        <fullName evidence="3">ABC transporter family substrate-binding protein</fullName>
    </submittedName>
</protein>
<evidence type="ECO:0000259" key="2">
    <source>
        <dbReference type="Pfam" id="PF00496"/>
    </source>
</evidence>
<sequence>MFVAVGVPATAPGAPSGSLVPNTSFRAGRDEDADSRHEQREVCRVGSAGENRPGRSRRLLALLCATLTGVSACTDLPPPQLVTSTPSITPSKAPNLTEVVVGIDTLRRGFNPHTLADQSALTTTLGALLLPSVHRPGPDGAPVLDRTIVSSAQVTKTEPFTVTYTLRRDASWSDGAPIAAEDFDYLWQQMRSSPGVVNSAGYRLISGISSRDSGKTVEVAFRKPYPGWRSLFANLLPAHLLKDAPGGWLGAMESSFPASGGPFTLKSVDVDRGEVVLERNDRYWDQPAVLDRIVLRKSDHNGLVSALRSGNDQMSLLRPDQIAMESLRELGKTVSLTTVPRPTVLQLLLRPASARLSDSRVRAAVAAAIDRDALIGVGTGNGPSAQLRADAHVYAPSQRGYKPTMPQGIPGSGKPDLAAVERLMVEAGYTQQAGAWMRNGQQLNLIIAAPAENEPYVMVAHQLQRQLAGASIPARVVTSVGDQLYGDMLSPAQQPGASVDSGVDIAVVPQVFGEDPATVLASNFGCWTESDSDGGVPVGRPNPASFCDRALQPVIDGALTGSMPLADALPGIEAALWQQTVSIPLFQLSDTLVTRQEVAGVTAGPPLVGPFVEAADWKRVPVVSSSATPTPTLPPPTK</sequence>
<evidence type="ECO:0000313" key="3">
    <source>
        <dbReference type="EMBL" id="GAA4033015.1"/>
    </source>
</evidence>
<evidence type="ECO:0000256" key="1">
    <source>
        <dbReference type="SAM" id="MobiDB-lite"/>
    </source>
</evidence>
<feature type="region of interest" description="Disordered" evidence="1">
    <location>
        <begin position="1"/>
        <end position="42"/>
    </location>
</feature>
<dbReference type="PANTHER" id="PTHR30290:SF65">
    <property type="entry name" value="MONOACYL PHOSPHATIDYLINOSITOL TETRAMANNOSIDE-BINDING PROTEIN LPQW-RELATED"/>
    <property type="match status" value="1"/>
</dbReference>
<keyword evidence="4" id="KW-1185">Reference proteome</keyword>
<proteinExistence type="predicted"/>
<comment type="caution">
    <text evidence="3">The sequence shown here is derived from an EMBL/GenBank/DDBJ whole genome shotgun (WGS) entry which is preliminary data.</text>
</comment>
<dbReference type="CDD" id="cd08501">
    <property type="entry name" value="PBP2_Lpqw"/>
    <property type="match status" value="1"/>
</dbReference>
<dbReference type="Pfam" id="PF00496">
    <property type="entry name" value="SBP_bac_5"/>
    <property type="match status" value="1"/>
</dbReference>
<dbReference type="EMBL" id="BAABAL010000022">
    <property type="protein sequence ID" value="GAA4033015.1"/>
    <property type="molecule type" value="Genomic_DNA"/>
</dbReference>
<dbReference type="SUPFAM" id="SSF53850">
    <property type="entry name" value="Periplasmic binding protein-like II"/>
    <property type="match status" value="1"/>
</dbReference>
<feature type="domain" description="Solute-binding protein family 5" evidence="2">
    <location>
        <begin position="159"/>
        <end position="475"/>
    </location>
</feature>
<dbReference type="InterPro" id="IPR000914">
    <property type="entry name" value="SBP_5_dom"/>
</dbReference>
<accession>A0ABP7TYD2</accession>